<evidence type="ECO:0000313" key="2">
    <source>
        <dbReference type="EMBL" id="KAG8230380.1"/>
    </source>
</evidence>
<dbReference type="InterPro" id="IPR004875">
    <property type="entry name" value="DDE_SF_endonuclease_dom"/>
</dbReference>
<dbReference type="EMBL" id="KZ308482">
    <property type="protein sequence ID" value="KAG8230380.1"/>
    <property type="molecule type" value="Genomic_DNA"/>
</dbReference>
<accession>A0A8K0K8K7</accession>
<dbReference type="AlphaFoldDB" id="A0A8K0K8K7"/>
<keyword evidence="3" id="KW-1185">Reference proteome</keyword>
<dbReference type="OrthoDB" id="6778658at2759"/>
<sequence>MSTSQPLDQGIIQKFKIHYIKRVQRHILMTVEERTPGNEFIKSINVLNAILWIISSVKDVQGATVHRCFIKAGFCCNDENNDPVIKSWNSDCEELERLIRKFGGEGNEDFANIDECLFTKTNPSRLMTLAVQF</sequence>
<dbReference type="Pfam" id="PF03184">
    <property type="entry name" value="DDE_1"/>
    <property type="match status" value="1"/>
</dbReference>
<reference evidence="2" key="1">
    <citation type="submission" date="2013-04" db="EMBL/GenBank/DDBJ databases">
        <authorList>
            <person name="Qu J."/>
            <person name="Murali S.C."/>
            <person name="Bandaranaike D."/>
            <person name="Bellair M."/>
            <person name="Blankenburg K."/>
            <person name="Chao H."/>
            <person name="Dinh H."/>
            <person name="Doddapaneni H."/>
            <person name="Downs B."/>
            <person name="Dugan-Rocha S."/>
            <person name="Elkadiri S."/>
            <person name="Gnanaolivu R.D."/>
            <person name="Hernandez B."/>
            <person name="Javaid M."/>
            <person name="Jayaseelan J.C."/>
            <person name="Lee S."/>
            <person name="Li M."/>
            <person name="Ming W."/>
            <person name="Munidasa M."/>
            <person name="Muniz J."/>
            <person name="Nguyen L."/>
            <person name="Ongeri F."/>
            <person name="Osuji N."/>
            <person name="Pu L.-L."/>
            <person name="Puazo M."/>
            <person name="Qu C."/>
            <person name="Quiroz J."/>
            <person name="Raj R."/>
            <person name="Weissenberger G."/>
            <person name="Xin Y."/>
            <person name="Zou X."/>
            <person name="Han Y."/>
            <person name="Richards S."/>
            <person name="Worley K."/>
            <person name="Muzny D."/>
            <person name="Gibbs R."/>
        </authorList>
    </citation>
    <scope>NUCLEOTIDE SEQUENCE</scope>
    <source>
        <strain evidence="2">Sampled in the wild</strain>
    </source>
</reference>
<organism evidence="2 3">
    <name type="scientific">Ladona fulva</name>
    <name type="common">Scarce chaser dragonfly</name>
    <name type="synonym">Libellula fulva</name>
    <dbReference type="NCBI Taxonomy" id="123851"/>
    <lineage>
        <taxon>Eukaryota</taxon>
        <taxon>Metazoa</taxon>
        <taxon>Ecdysozoa</taxon>
        <taxon>Arthropoda</taxon>
        <taxon>Hexapoda</taxon>
        <taxon>Insecta</taxon>
        <taxon>Pterygota</taxon>
        <taxon>Palaeoptera</taxon>
        <taxon>Odonata</taxon>
        <taxon>Epiprocta</taxon>
        <taxon>Anisoptera</taxon>
        <taxon>Libelluloidea</taxon>
        <taxon>Libellulidae</taxon>
        <taxon>Ladona</taxon>
    </lineage>
</organism>
<name>A0A8K0K8K7_LADFU</name>
<proteinExistence type="predicted"/>
<reference evidence="2" key="2">
    <citation type="submission" date="2017-10" db="EMBL/GenBank/DDBJ databases">
        <title>Ladona fulva Genome sequencing and assembly.</title>
        <authorList>
            <person name="Murali S."/>
            <person name="Richards S."/>
            <person name="Bandaranaike D."/>
            <person name="Bellair M."/>
            <person name="Blankenburg K."/>
            <person name="Chao H."/>
            <person name="Dinh H."/>
            <person name="Doddapaneni H."/>
            <person name="Dugan-Rocha S."/>
            <person name="Elkadiri S."/>
            <person name="Gnanaolivu R."/>
            <person name="Hernandez B."/>
            <person name="Skinner E."/>
            <person name="Javaid M."/>
            <person name="Lee S."/>
            <person name="Li M."/>
            <person name="Ming W."/>
            <person name="Munidasa M."/>
            <person name="Muniz J."/>
            <person name="Nguyen L."/>
            <person name="Hughes D."/>
            <person name="Osuji N."/>
            <person name="Pu L.-L."/>
            <person name="Puazo M."/>
            <person name="Qu C."/>
            <person name="Quiroz J."/>
            <person name="Raj R."/>
            <person name="Weissenberger G."/>
            <person name="Xin Y."/>
            <person name="Zou X."/>
            <person name="Han Y."/>
            <person name="Worley K."/>
            <person name="Muzny D."/>
            <person name="Gibbs R."/>
        </authorList>
    </citation>
    <scope>NUCLEOTIDE SEQUENCE</scope>
    <source>
        <strain evidence="2">Sampled in the wild</strain>
    </source>
</reference>
<protein>
    <recommendedName>
        <fullName evidence="1">DDE-1 domain-containing protein</fullName>
    </recommendedName>
</protein>
<gene>
    <name evidence="2" type="ORF">J437_LFUL014166</name>
</gene>
<evidence type="ECO:0000259" key="1">
    <source>
        <dbReference type="Pfam" id="PF03184"/>
    </source>
</evidence>
<dbReference type="GO" id="GO:0003676">
    <property type="term" value="F:nucleic acid binding"/>
    <property type="evidence" value="ECO:0007669"/>
    <property type="project" value="InterPro"/>
</dbReference>
<dbReference type="Proteomes" id="UP000792457">
    <property type="component" value="Unassembled WGS sequence"/>
</dbReference>
<evidence type="ECO:0000313" key="3">
    <source>
        <dbReference type="Proteomes" id="UP000792457"/>
    </source>
</evidence>
<feature type="domain" description="DDE-1" evidence="1">
    <location>
        <begin position="2"/>
        <end position="69"/>
    </location>
</feature>
<comment type="caution">
    <text evidence="2">The sequence shown here is derived from an EMBL/GenBank/DDBJ whole genome shotgun (WGS) entry which is preliminary data.</text>
</comment>